<gene>
    <name evidence="8" type="ORF">A6E74_08455</name>
</gene>
<dbReference type="PROSITE" id="PS50850">
    <property type="entry name" value="MFS"/>
    <property type="match status" value="1"/>
</dbReference>
<name>A0A179ERL0_ENTTH</name>
<reference evidence="8 9" key="1">
    <citation type="submission" date="2016-04" db="EMBL/GenBank/DDBJ databases">
        <title>Draft genome of an Enterococcus thailandicus strain isolated from bovine feces.</title>
        <authorList>
            <person name="Beukers A.G."/>
            <person name="Zaheer R."/>
            <person name="Goji N."/>
            <person name="Cook S.R."/>
            <person name="Amoako K."/>
            <person name="Chaves A.V."/>
            <person name="Ward M.P."/>
            <person name="Mcallister T.A."/>
        </authorList>
    </citation>
    <scope>NUCLEOTIDE SEQUENCE [LARGE SCALE GENOMIC DNA]</scope>
    <source>
        <strain evidence="8 9">F0711D 46</strain>
    </source>
</reference>
<feature type="transmembrane region" description="Helical" evidence="6">
    <location>
        <begin position="396"/>
        <end position="416"/>
    </location>
</feature>
<feature type="transmembrane region" description="Helical" evidence="6">
    <location>
        <begin position="108"/>
        <end position="129"/>
    </location>
</feature>
<organism evidence="8 9">
    <name type="scientific">Enterococcus thailandicus</name>
    <dbReference type="NCBI Taxonomy" id="417368"/>
    <lineage>
        <taxon>Bacteria</taxon>
        <taxon>Bacillati</taxon>
        <taxon>Bacillota</taxon>
        <taxon>Bacilli</taxon>
        <taxon>Lactobacillales</taxon>
        <taxon>Enterococcaceae</taxon>
        <taxon>Enterococcus</taxon>
    </lineage>
</organism>
<feature type="transmembrane region" description="Helical" evidence="6">
    <location>
        <begin position="79"/>
        <end position="102"/>
    </location>
</feature>
<dbReference type="Proteomes" id="UP000078516">
    <property type="component" value="Unassembled WGS sequence"/>
</dbReference>
<evidence type="ECO:0000259" key="7">
    <source>
        <dbReference type="PROSITE" id="PS50850"/>
    </source>
</evidence>
<evidence type="ECO:0000313" key="9">
    <source>
        <dbReference type="Proteomes" id="UP000078516"/>
    </source>
</evidence>
<feature type="transmembrane region" description="Helical" evidence="6">
    <location>
        <begin position="422"/>
        <end position="442"/>
    </location>
</feature>
<dbReference type="RefSeq" id="WP_067484035.1">
    <property type="nucleotide sequence ID" value="NZ_JBKIZR010000004.1"/>
</dbReference>
<comment type="subcellular location">
    <subcellularLocation>
        <location evidence="1">Cell membrane</location>
        <topology evidence="1">Multi-pass membrane protein</topology>
    </subcellularLocation>
</comment>
<keyword evidence="2" id="KW-0813">Transport</keyword>
<dbReference type="PRINTS" id="PR01036">
    <property type="entry name" value="TCRTETB"/>
</dbReference>
<feature type="transmembrane region" description="Helical" evidence="6">
    <location>
        <begin position="12"/>
        <end position="37"/>
    </location>
</feature>
<dbReference type="Gene3D" id="1.20.1250.20">
    <property type="entry name" value="MFS general substrate transporter like domains"/>
    <property type="match status" value="1"/>
</dbReference>
<dbReference type="PANTHER" id="PTHR42718">
    <property type="entry name" value="MAJOR FACILITATOR SUPERFAMILY MULTIDRUG TRANSPORTER MFSC"/>
    <property type="match status" value="1"/>
</dbReference>
<dbReference type="InterPro" id="IPR020846">
    <property type="entry name" value="MFS_dom"/>
</dbReference>
<evidence type="ECO:0000313" key="8">
    <source>
        <dbReference type="EMBL" id="OAQ55510.1"/>
    </source>
</evidence>
<accession>A0A179ERL0</accession>
<dbReference type="SUPFAM" id="SSF103473">
    <property type="entry name" value="MFS general substrate transporter"/>
    <property type="match status" value="1"/>
</dbReference>
<feature type="transmembrane region" description="Helical" evidence="6">
    <location>
        <begin position="353"/>
        <end position="375"/>
    </location>
</feature>
<keyword evidence="5 6" id="KW-0472">Membrane</keyword>
<dbReference type="GO" id="GO:0005886">
    <property type="term" value="C:plasma membrane"/>
    <property type="evidence" value="ECO:0007669"/>
    <property type="project" value="UniProtKB-SubCell"/>
</dbReference>
<feature type="transmembrane region" description="Helical" evidence="6">
    <location>
        <begin position="224"/>
        <end position="242"/>
    </location>
</feature>
<feature type="domain" description="Major facilitator superfamily (MFS) profile" evidence="7">
    <location>
        <begin position="13"/>
        <end position="449"/>
    </location>
</feature>
<evidence type="ECO:0000256" key="1">
    <source>
        <dbReference type="ARBA" id="ARBA00004651"/>
    </source>
</evidence>
<feature type="transmembrane region" description="Helical" evidence="6">
    <location>
        <begin position="329"/>
        <end position="347"/>
    </location>
</feature>
<dbReference type="AlphaFoldDB" id="A0A179ERL0"/>
<sequence length="449" mass="49721">MEKQLLVKNRKLITVIILSAIFISMMSQTMMVTALPLLKDIMKESLTTVQWLTTGYTLMVGVVTPLTSNVYEKYSSRTVFLSLLLVFSVGTSIGAIAPNFWFLLLGRLLQAAAGGFLMAFQMTTMMTIYPPSQRGMIMGLSTFVIAFGPAVGPTVAGIILNYLNWRYLFISILPIMLLILLISFWRFPNYSQPKPVKIDFISVIESFLSISLIMLSITMMKGRLILGIFLFILGFLIGCLLLKRQLRMKKPLINIYLLKQPTFVKMTGISILAYIILVGLGQLVSIFAQMQLSVDSLTAGLILLPGAILNAFSSIIVGRIYDKHGPKKLIIAGSFLMLVSFIPFFLSRVEINLALLSVTYALCLLGIGLIFSPSLTEAFKEIEPSQISQATALNNTLRQMFVSIGITIMISIVTTPSSMNVGFTWVMALCIVLTIAIPLLLFRLTSEKK</sequence>
<dbReference type="Gene3D" id="1.20.1720.10">
    <property type="entry name" value="Multidrug resistance protein D"/>
    <property type="match status" value="1"/>
</dbReference>
<dbReference type="EMBL" id="LWMN01000013">
    <property type="protein sequence ID" value="OAQ55510.1"/>
    <property type="molecule type" value="Genomic_DNA"/>
</dbReference>
<dbReference type="InterPro" id="IPR011701">
    <property type="entry name" value="MFS"/>
</dbReference>
<keyword evidence="9" id="KW-1185">Reference proteome</keyword>
<dbReference type="PANTHER" id="PTHR42718:SF24">
    <property type="entry name" value="MAJOR FACILITATOR SUPERFAMILY (MFS) PROFILE DOMAIN-CONTAINING PROTEIN"/>
    <property type="match status" value="1"/>
</dbReference>
<keyword evidence="4 6" id="KW-1133">Transmembrane helix</keyword>
<evidence type="ECO:0000256" key="5">
    <source>
        <dbReference type="ARBA" id="ARBA00023136"/>
    </source>
</evidence>
<feature type="transmembrane region" description="Helical" evidence="6">
    <location>
        <begin position="198"/>
        <end position="218"/>
    </location>
</feature>
<feature type="transmembrane region" description="Helical" evidence="6">
    <location>
        <begin position="165"/>
        <end position="186"/>
    </location>
</feature>
<proteinExistence type="predicted"/>
<dbReference type="InterPro" id="IPR036259">
    <property type="entry name" value="MFS_trans_sf"/>
</dbReference>
<dbReference type="GO" id="GO:0022857">
    <property type="term" value="F:transmembrane transporter activity"/>
    <property type="evidence" value="ECO:0007669"/>
    <property type="project" value="InterPro"/>
</dbReference>
<evidence type="ECO:0000256" key="2">
    <source>
        <dbReference type="ARBA" id="ARBA00022448"/>
    </source>
</evidence>
<dbReference type="Pfam" id="PF07690">
    <property type="entry name" value="MFS_1"/>
    <property type="match status" value="1"/>
</dbReference>
<keyword evidence="3 6" id="KW-0812">Transmembrane</keyword>
<evidence type="ECO:0000256" key="6">
    <source>
        <dbReference type="SAM" id="Phobius"/>
    </source>
</evidence>
<evidence type="ECO:0000256" key="3">
    <source>
        <dbReference type="ARBA" id="ARBA00022692"/>
    </source>
</evidence>
<protein>
    <submittedName>
        <fullName evidence="8">Multidrug transporter</fullName>
    </submittedName>
</protein>
<comment type="caution">
    <text evidence="8">The sequence shown here is derived from an EMBL/GenBank/DDBJ whole genome shotgun (WGS) entry which is preliminary data.</text>
</comment>
<feature type="transmembrane region" description="Helical" evidence="6">
    <location>
        <begin position="49"/>
        <end position="67"/>
    </location>
</feature>
<feature type="transmembrane region" description="Helical" evidence="6">
    <location>
        <begin position="296"/>
        <end position="317"/>
    </location>
</feature>
<evidence type="ECO:0000256" key="4">
    <source>
        <dbReference type="ARBA" id="ARBA00022989"/>
    </source>
</evidence>
<feature type="transmembrane region" description="Helical" evidence="6">
    <location>
        <begin position="136"/>
        <end position="159"/>
    </location>
</feature>
<feature type="transmembrane region" description="Helical" evidence="6">
    <location>
        <begin position="263"/>
        <end position="284"/>
    </location>
</feature>